<dbReference type="GeneID" id="28862196"/>
<dbReference type="Proteomes" id="UP000092177">
    <property type="component" value="Chromosome 2"/>
</dbReference>
<name>A0A1B7YR62_COLHI</name>
<gene>
    <name evidence="2" type="ORF">CH63R_03114</name>
</gene>
<organism evidence="2 3">
    <name type="scientific">Colletotrichum higginsianum (strain IMI 349063)</name>
    <name type="common">Crucifer anthracnose fungus</name>
    <dbReference type="NCBI Taxonomy" id="759273"/>
    <lineage>
        <taxon>Eukaryota</taxon>
        <taxon>Fungi</taxon>
        <taxon>Dikarya</taxon>
        <taxon>Ascomycota</taxon>
        <taxon>Pezizomycotina</taxon>
        <taxon>Sordariomycetes</taxon>
        <taxon>Hypocreomycetidae</taxon>
        <taxon>Glomerellales</taxon>
        <taxon>Glomerellaceae</taxon>
        <taxon>Colletotrichum</taxon>
        <taxon>Colletotrichum destructivum species complex</taxon>
    </lineage>
</organism>
<dbReference type="OrthoDB" id="5209965at2759"/>
<dbReference type="EMBL" id="LTAN01000002">
    <property type="protein sequence ID" value="OBR14388.1"/>
    <property type="molecule type" value="Genomic_DNA"/>
</dbReference>
<dbReference type="InterPro" id="IPR011011">
    <property type="entry name" value="Znf_FYVE_PHD"/>
</dbReference>
<feature type="compositionally biased region" description="Low complexity" evidence="1">
    <location>
        <begin position="101"/>
        <end position="110"/>
    </location>
</feature>
<accession>A0A1B7YR62</accession>
<evidence type="ECO:0000313" key="3">
    <source>
        <dbReference type="Proteomes" id="UP000092177"/>
    </source>
</evidence>
<feature type="region of interest" description="Disordered" evidence="1">
    <location>
        <begin position="380"/>
        <end position="407"/>
    </location>
</feature>
<proteinExistence type="predicted"/>
<dbReference type="KEGG" id="chig:CH63R_03114"/>
<sequence length="439" mass="48044">MRNTLSAESQAPSQDHSFLGWGPEGTSRGSSQGVDPVLHQQRSVYLTPPRETISLDPAQLRQIASTSHLRPRPSKTQNRAPTSLAPPMRSSSRPEQCRLFSSHSASSSHSRGTEVTTSTIRRRHARDIFAEFGISRPSGWLSDDEEEDFSRHQDGANSIPRHATNSCHSCGAEVTSRAFCNTCGHAVCPQCSSEIPFDEEPLDVEYAGSTQQKKLPSEWHALNAAEEDTGTSSSLETTTETSKKKQTTVATLTTLKDNPFIRADRMTKVTAVEPQITDATIRASPAARLSDCVPKQTDLGIADTHGNYGNPRCNATHAGHHSGRHSILCIVEGHGKMDEVDRPSSHLSLADPLHNKIDKMYHHAEDLKRAQHIIEHLAAGSTITEGNTQTSTDDGLRTKRLSTPPMDSILSPIDSYGFNREKLASSDMAMAEDKKRTRA</sequence>
<feature type="compositionally biased region" description="Polar residues" evidence="1">
    <location>
        <begin position="1"/>
        <end position="16"/>
    </location>
</feature>
<feature type="region of interest" description="Disordered" evidence="1">
    <location>
        <begin position="225"/>
        <end position="245"/>
    </location>
</feature>
<dbReference type="SUPFAM" id="SSF57903">
    <property type="entry name" value="FYVE/PHD zinc finger"/>
    <property type="match status" value="1"/>
</dbReference>
<protein>
    <submittedName>
        <fullName evidence="2">Uncharacterized protein</fullName>
    </submittedName>
</protein>
<dbReference type="AlphaFoldDB" id="A0A1B7YR62"/>
<evidence type="ECO:0000313" key="2">
    <source>
        <dbReference type="EMBL" id="OBR14388.1"/>
    </source>
</evidence>
<dbReference type="VEuPathDB" id="FungiDB:CH63R_03114"/>
<evidence type="ECO:0000256" key="1">
    <source>
        <dbReference type="SAM" id="MobiDB-lite"/>
    </source>
</evidence>
<feature type="compositionally biased region" description="Polar residues" evidence="1">
    <location>
        <begin position="381"/>
        <end position="393"/>
    </location>
</feature>
<keyword evidence="3" id="KW-1185">Reference proteome</keyword>
<dbReference type="RefSeq" id="XP_018162905.1">
    <property type="nucleotide sequence ID" value="XM_018298089.1"/>
</dbReference>
<feature type="compositionally biased region" description="Polar residues" evidence="1">
    <location>
        <begin position="62"/>
        <end position="81"/>
    </location>
</feature>
<reference evidence="3" key="1">
    <citation type="journal article" date="2017" name="BMC Genomics">
        <title>Gapless genome assembly of Colletotrichum higginsianum reveals chromosome structure and association of transposable elements with secondary metabolite gene clusters.</title>
        <authorList>
            <person name="Dallery J.-F."/>
            <person name="Lapalu N."/>
            <person name="Zampounis A."/>
            <person name="Pigne S."/>
            <person name="Luyten I."/>
            <person name="Amselem J."/>
            <person name="Wittenberg A.H.J."/>
            <person name="Zhou S."/>
            <person name="de Queiroz M.V."/>
            <person name="Robin G.P."/>
            <person name="Auger A."/>
            <person name="Hainaut M."/>
            <person name="Henrissat B."/>
            <person name="Kim K.-T."/>
            <person name="Lee Y.-H."/>
            <person name="Lespinet O."/>
            <person name="Schwartz D.C."/>
            <person name="Thon M.R."/>
            <person name="O'Connell R.J."/>
        </authorList>
    </citation>
    <scope>NUCLEOTIDE SEQUENCE [LARGE SCALE GENOMIC DNA]</scope>
    <source>
        <strain evidence="3">IMI 349063</strain>
    </source>
</reference>
<feature type="compositionally biased region" description="Low complexity" evidence="1">
    <location>
        <begin position="230"/>
        <end position="240"/>
    </location>
</feature>
<comment type="caution">
    <text evidence="2">The sequence shown here is derived from an EMBL/GenBank/DDBJ whole genome shotgun (WGS) entry which is preliminary data.</text>
</comment>
<feature type="region of interest" description="Disordered" evidence="1">
    <location>
        <begin position="1"/>
        <end position="119"/>
    </location>
</feature>